<evidence type="ECO:0000259" key="1">
    <source>
        <dbReference type="Pfam" id="PF16242"/>
    </source>
</evidence>
<dbReference type="PANTHER" id="PTHR34818">
    <property type="entry name" value="PROTEIN BLI-3"/>
    <property type="match status" value="1"/>
</dbReference>
<proteinExistence type="predicted"/>
<keyword evidence="3" id="KW-1185">Reference proteome</keyword>
<dbReference type="KEGG" id="pacr:FXN63_11975"/>
<dbReference type="PANTHER" id="PTHR34818:SF1">
    <property type="entry name" value="PROTEIN BLI-3"/>
    <property type="match status" value="1"/>
</dbReference>
<organism evidence="2 3">
    <name type="scientific">Pigmentiphaga aceris</name>
    <dbReference type="NCBI Taxonomy" id="1940612"/>
    <lineage>
        <taxon>Bacteria</taxon>
        <taxon>Pseudomonadati</taxon>
        <taxon>Pseudomonadota</taxon>
        <taxon>Betaproteobacteria</taxon>
        <taxon>Burkholderiales</taxon>
        <taxon>Alcaligenaceae</taxon>
        <taxon>Pigmentiphaga</taxon>
    </lineage>
</organism>
<dbReference type="AlphaFoldDB" id="A0A5C0AVM0"/>
<feature type="domain" description="General stress protein FMN-binding split barrel" evidence="1">
    <location>
        <begin position="7"/>
        <end position="138"/>
    </location>
</feature>
<reference evidence="2 3" key="1">
    <citation type="submission" date="2019-08" db="EMBL/GenBank/DDBJ databases">
        <title>Amphibian skin-associated Pigmentiphaga: genome sequence and occurrence across geography and hosts.</title>
        <authorList>
            <person name="Bletz M.C."/>
            <person name="Bunk B."/>
            <person name="Sproeer C."/>
            <person name="Biwer P."/>
            <person name="Reiter S."/>
            <person name="Rabemananjara F.C.E."/>
            <person name="Schulz S."/>
            <person name="Overmann J."/>
            <person name="Vences M."/>
        </authorList>
    </citation>
    <scope>NUCLEOTIDE SEQUENCE [LARGE SCALE GENOMIC DNA]</scope>
    <source>
        <strain evidence="2 3">Mada1488</strain>
    </source>
</reference>
<name>A0A5C0AVM0_9BURK</name>
<dbReference type="RefSeq" id="WP_148815110.1">
    <property type="nucleotide sequence ID" value="NZ_CP043046.1"/>
</dbReference>
<gene>
    <name evidence="2" type="ORF">FXN63_11975</name>
</gene>
<dbReference type="InterPro" id="IPR012349">
    <property type="entry name" value="Split_barrel_FMN-bd"/>
</dbReference>
<evidence type="ECO:0000313" key="3">
    <source>
        <dbReference type="Proteomes" id="UP000325161"/>
    </source>
</evidence>
<dbReference type="Gene3D" id="2.30.110.10">
    <property type="entry name" value="Electron Transport, Fmn-binding Protein, Chain A"/>
    <property type="match status" value="1"/>
</dbReference>
<evidence type="ECO:0000313" key="2">
    <source>
        <dbReference type="EMBL" id="QEI06469.1"/>
    </source>
</evidence>
<dbReference type="Proteomes" id="UP000325161">
    <property type="component" value="Chromosome"/>
</dbReference>
<dbReference type="InterPro" id="IPR038725">
    <property type="entry name" value="YdaG_split_barrel_FMN-bd"/>
</dbReference>
<dbReference type="EMBL" id="CP043046">
    <property type="protein sequence ID" value="QEI06469.1"/>
    <property type="molecule type" value="Genomic_DNA"/>
</dbReference>
<accession>A0A5C0AVM0</accession>
<dbReference type="SUPFAM" id="SSF50475">
    <property type="entry name" value="FMN-binding split barrel"/>
    <property type="match status" value="1"/>
</dbReference>
<dbReference type="InterPro" id="IPR052917">
    <property type="entry name" value="Stress-Dev_Protein"/>
</dbReference>
<protein>
    <submittedName>
        <fullName evidence="2">Pyridoxamine 5'-phosphate oxidase</fullName>
    </submittedName>
</protein>
<sequence>MSTMTLADLSEKMRDIDFTMLFTRTENGQLAGRPMSNNGDVEYKGDSYYFTFDASRTVSDIERDATVGLSFQGSKGLLGGSPLFISVEGQAELIRDKAAFAEHWTKDLDYWFEDGIDTPGVVLIKVHATRIHYWDGKHEGEVPLAA</sequence>
<dbReference type="Pfam" id="PF16242">
    <property type="entry name" value="Pyrid_ox_like"/>
    <property type="match status" value="1"/>
</dbReference>
<dbReference type="OrthoDB" id="1432662at2"/>